<proteinExistence type="predicted"/>
<protein>
    <submittedName>
        <fullName evidence="2">IS481 family transposase</fullName>
    </submittedName>
</protein>
<name>A0ABT1PPK4_9ACTN</name>
<dbReference type="InterPro" id="IPR012337">
    <property type="entry name" value="RNaseH-like_sf"/>
</dbReference>
<organism evidence="2 3">
    <name type="scientific">Streptantibioticus rubrisoli</name>
    <dbReference type="NCBI Taxonomy" id="1387313"/>
    <lineage>
        <taxon>Bacteria</taxon>
        <taxon>Bacillati</taxon>
        <taxon>Actinomycetota</taxon>
        <taxon>Actinomycetes</taxon>
        <taxon>Kitasatosporales</taxon>
        <taxon>Streptomycetaceae</taxon>
        <taxon>Streptantibioticus</taxon>
    </lineage>
</organism>
<dbReference type="SUPFAM" id="SSF46689">
    <property type="entry name" value="Homeodomain-like"/>
    <property type="match status" value="1"/>
</dbReference>
<dbReference type="Proteomes" id="UP001206206">
    <property type="component" value="Unassembled WGS sequence"/>
</dbReference>
<dbReference type="Pfam" id="PF13011">
    <property type="entry name" value="LZ_Tnp_IS481"/>
    <property type="match status" value="1"/>
</dbReference>
<keyword evidence="3" id="KW-1185">Reference proteome</keyword>
<dbReference type="Pfam" id="PF13683">
    <property type="entry name" value="rve_3"/>
    <property type="match status" value="1"/>
</dbReference>
<evidence type="ECO:0000259" key="1">
    <source>
        <dbReference type="PROSITE" id="PS50994"/>
    </source>
</evidence>
<dbReference type="PANTHER" id="PTHR35004:SF6">
    <property type="entry name" value="TRANSPOSASE"/>
    <property type="match status" value="1"/>
</dbReference>
<reference evidence="2 3" key="1">
    <citation type="submission" date="2022-06" db="EMBL/GenBank/DDBJ databases">
        <title>Draft genome sequence of type strain Streptomyces rubrisoli DSM 42083.</title>
        <authorList>
            <person name="Duangmal K."/>
            <person name="Klaysubun C."/>
        </authorList>
    </citation>
    <scope>NUCLEOTIDE SEQUENCE [LARGE SCALE GENOMIC DNA]</scope>
    <source>
        <strain evidence="2 3">DSM 42083</strain>
    </source>
</reference>
<dbReference type="RefSeq" id="WP_255932960.1">
    <property type="nucleotide sequence ID" value="NZ_JANFNH010000103.1"/>
</dbReference>
<accession>A0ABT1PPK4</accession>
<dbReference type="SUPFAM" id="SSF53098">
    <property type="entry name" value="Ribonuclease H-like"/>
    <property type="match status" value="1"/>
</dbReference>
<dbReference type="PROSITE" id="PS50994">
    <property type="entry name" value="INTEGRASE"/>
    <property type="match status" value="1"/>
</dbReference>
<evidence type="ECO:0000313" key="3">
    <source>
        <dbReference type="Proteomes" id="UP001206206"/>
    </source>
</evidence>
<dbReference type="InterPro" id="IPR024967">
    <property type="entry name" value="DNA-bd_IS481-type"/>
</dbReference>
<evidence type="ECO:0000313" key="2">
    <source>
        <dbReference type="EMBL" id="MCQ4046726.1"/>
    </source>
</evidence>
<feature type="domain" description="Integrase catalytic" evidence="1">
    <location>
        <begin position="137"/>
        <end position="321"/>
    </location>
</feature>
<dbReference type="InterPro" id="IPR047656">
    <property type="entry name" value="IS481-like_transpos"/>
</dbReference>
<dbReference type="PANTHER" id="PTHR35004">
    <property type="entry name" value="TRANSPOSASE RV3428C-RELATED"/>
    <property type="match status" value="1"/>
</dbReference>
<comment type="caution">
    <text evidence="2">The sequence shown here is derived from an EMBL/GenBank/DDBJ whole genome shotgun (WGS) entry which is preliminary data.</text>
</comment>
<dbReference type="EMBL" id="JANFNH010000103">
    <property type="protein sequence ID" value="MCQ4046726.1"/>
    <property type="molecule type" value="Genomic_DNA"/>
</dbReference>
<dbReference type="InterPro" id="IPR001584">
    <property type="entry name" value="Integrase_cat-core"/>
</dbReference>
<dbReference type="Gene3D" id="3.30.420.10">
    <property type="entry name" value="Ribonuclease H-like superfamily/Ribonuclease H"/>
    <property type="match status" value="1"/>
</dbReference>
<gene>
    <name evidence="2" type="ORF">NON19_32930</name>
</gene>
<dbReference type="NCBIfam" id="NF033577">
    <property type="entry name" value="transpos_IS481"/>
    <property type="match status" value="1"/>
</dbReference>
<dbReference type="InterPro" id="IPR036397">
    <property type="entry name" value="RNaseH_sf"/>
</dbReference>
<sequence length="321" mass="36166">MAHANARLTFHGRCLLVRRVVFDRRPVAHVAKELGVSRQCAHRWVRRYRAEGWGGLHDRSSRPRTCPGRTPAAVEAQVLAARRRLRRGPEQVAEATGVPARTVTRILRRHGMPRLSACDPLTGQVIRASRNSTVRYERTRPGEMVHVDVKKLGKIPDGGGWRAHGRREEVRARGIGYDYVHAAVDDHSRLAYAEILSDEKGTTCAGFLTRAAAFFATHGIDHIERVMTDNAKNYRISHAFQAACQALGAAQKFTRPHCPWTNGKVERFNRTLQAEWAYRQVYTSNTHRTAALAPWLDFYNTDRRHTALGGHPPISRLSPTP</sequence>
<dbReference type="InterPro" id="IPR009057">
    <property type="entry name" value="Homeodomain-like_sf"/>
</dbReference>